<dbReference type="CDD" id="cd11010">
    <property type="entry name" value="S1-P1_nuclease"/>
    <property type="match status" value="1"/>
</dbReference>
<evidence type="ECO:0000256" key="1">
    <source>
        <dbReference type="ARBA" id="ARBA00022722"/>
    </source>
</evidence>
<dbReference type="PANTHER" id="PTHR33146:SF26">
    <property type="entry name" value="ENDONUCLEASE 4"/>
    <property type="match status" value="1"/>
</dbReference>
<keyword evidence="2" id="KW-0479">Metal-binding</keyword>
<keyword evidence="6" id="KW-0325">Glycoprotein</keyword>
<dbReference type="InterPro" id="IPR008947">
    <property type="entry name" value="PLipase_C/P1_nuclease_dom_sf"/>
</dbReference>
<dbReference type="AlphaFoldDB" id="A0A562QDG8"/>
<keyword evidence="1" id="KW-0540">Nuclease</keyword>
<keyword evidence="3" id="KW-0255">Endonuclease</keyword>
<accession>A0A562QDG8</accession>
<evidence type="ECO:0000256" key="6">
    <source>
        <dbReference type="ARBA" id="ARBA00023180"/>
    </source>
</evidence>
<dbReference type="EMBL" id="VLKY01000005">
    <property type="protein sequence ID" value="TWI54815.1"/>
    <property type="molecule type" value="Genomic_DNA"/>
</dbReference>
<dbReference type="PANTHER" id="PTHR33146">
    <property type="entry name" value="ENDONUCLEASE 4"/>
    <property type="match status" value="1"/>
</dbReference>
<dbReference type="GO" id="GO:0016788">
    <property type="term" value="F:hydrolase activity, acting on ester bonds"/>
    <property type="evidence" value="ECO:0007669"/>
    <property type="project" value="InterPro"/>
</dbReference>
<dbReference type="GO" id="GO:0003676">
    <property type="term" value="F:nucleic acid binding"/>
    <property type="evidence" value="ECO:0007669"/>
    <property type="project" value="InterPro"/>
</dbReference>
<dbReference type="GO" id="GO:0006308">
    <property type="term" value="P:DNA catabolic process"/>
    <property type="evidence" value="ECO:0007669"/>
    <property type="project" value="InterPro"/>
</dbReference>
<reference evidence="7 8" key="1">
    <citation type="journal article" date="2015" name="Stand. Genomic Sci.">
        <title>Genomic Encyclopedia of Bacterial and Archaeal Type Strains, Phase III: the genomes of soil and plant-associated and newly described type strains.</title>
        <authorList>
            <person name="Whitman W.B."/>
            <person name="Woyke T."/>
            <person name="Klenk H.P."/>
            <person name="Zhou Y."/>
            <person name="Lilburn T.G."/>
            <person name="Beck B.J."/>
            <person name="De Vos P."/>
            <person name="Vandamme P."/>
            <person name="Eisen J.A."/>
            <person name="Garrity G."/>
            <person name="Hugenholtz P."/>
            <person name="Kyrpides N.C."/>
        </authorList>
    </citation>
    <scope>NUCLEOTIDE SEQUENCE [LARGE SCALE GENOMIC DNA]</scope>
    <source>
        <strain evidence="7 8">CGMCC 1.6858</strain>
    </source>
</reference>
<evidence type="ECO:0000256" key="3">
    <source>
        <dbReference type="ARBA" id="ARBA00022759"/>
    </source>
</evidence>
<organism evidence="7 8">
    <name type="scientific">Pseudomonas duriflava</name>
    <dbReference type="NCBI Taxonomy" id="459528"/>
    <lineage>
        <taxon>Bacteria</taxon>
        <taxon>Pseudomonadati</taxon>
        <taxon>Pseudomonadota</taxon>
        <taxon>Gammaproteobacteria</taxon>
        <taxon>Pseudomonadales</taxon>
        <taxon>Pseudomonadaceae</taxon>
        <taxon>Pseudomonas</taxon>
    </lineage>
</organism>
<dbReference type="InterPro" id="IPR003154">
    <property type="entry name" value="S1/P1nuclease"/>
</dbReference>
<evidence type="ECO:0000313" key="8">
    <source>
        <dbReference type="Proteomes" id="UP000316905"/>
    </source>
</evidence>
<dbReference type="GO" id="GO:0046872">
    <property type="term" value="F:metal ion binding"/>
    <property type="evidence" value="ECO:0007669"/>
    <property type="project" value="UniProtKB-KW"/>
</dbReference>
<evidence type="ECO:0000256" key="5">
    <source>
        <dbReference type="ARBA" id="ARBA00023157"/>
    </source>
</evidence>
<evidence type="ECO:0000313" key="7">
    <source>
        <dbReference type="EMBL" id="TWI54815.1"/>
    </source>
</evidence>
<dbReference type="RefSeq" id="WP_158635417.1">
    <property type="nucleotide sequence ID" value="NZ_VLKY01000005.1"/>
</dbReference>
<comment type="caution">
    <text evidence="7">The sequence shown here is derived from an EMBL/GenBank/DDBJ whole genome shotgun (WGS) entry which is preliminary data.</text>
</comment>
<gene>
    <name evidence="7" type="ORF">IQ22_01718</name>
</gene>
<keyword evidence="5" id="KW-1015">Disulfide bond</keyword>
<dbReference type="Pfam" id="PF02265">
    <property type="entry name" value="S1-P1_nuclease"/>
    <property type="match status" value="1"/>
</dbReference>
<name>A0A562QDG8_9PSED</name>
<dbReference type="Gene3D" id="1.10.575.10">
    <property type="entry name" value="P1 Nuclease"/>
    <property type="match status" value="1"/>
</dbReference>
<dbReference type="PROSITE" id="PS51257">
    <property type="entry name" value="PROKAR_LIPOPROTEIN"/>
    <property type="match status" value="1"/>
</dbReference>
<keyword evidence="4" id="KW-0378">Hydrolase</keyword>
<dbReference type="Proteomes" id="UP000316905">
    <property type="component" value="Unassembled WGS sequence"/>
</dbReference>
<dbReference type="SUPFAM" id="SSF48537">
    <property type="entry name" value="Phospholipase C/P1 nuclease"/>
    <property type="match status" value="1"/>
</dbReference>
<protein>
    <submittedName>
        <fullName evidence="7">S1/P1 nuclease</fullName>
    </submittedName>
</protein>
<dbReference type="OrthoDB" id="267579at2"/>
<keyword evidence="8" id="KW-1185">Reference proteome</keyword>
<sequence>MNARSWYAVLATVIGCTWHIQALAWGQLGHALVADLAERQLSPIARVEAQRLLAVVDQPSLAAVSSWADSLRTNPDEQALWKETQREHYINYTHADCLYEAARDCPEGQCIVSAIERNAAVLANPLATDQERVRALMFVVHYVGDIHQPLHNGYRDDKGGNDYPVRIAGKQTNLHTVWDSYLLSTRRLDEKTYAQRLKALPHKDATGPVEWSQESCRIVRDDGLYPAALTVSADSSEPAQGAANTAIDTVDRAYVAQYRPLAEKRIQQAAVRLAQLLNTSLIAGAPITGD</sequence>
<evidence type="ECO:0000256" key="2">
    <source>
        <dbReference type="ARBA" id="ARBA00022723"/>
    </source>
</evidence>
<dbReference type="GO" id="GO:0004519">
    <property type="term" value="F:endonuclease activity"/>
    <property type="evidence" value="ECO:0007669"/>
    <property type="project" value="UniProtKB-KW"/>
</dbReference>
<evidence type="ECO:0000256" key="4">
    <source>
        <dbReference type="ARBA" id="ARBA00022801"/>
    </source>
</evidence>
<proteinExistence type="predicted"/>